<dbReference type="GO" id="GO:0071786">
    <property type="term" value="P:endoplasmic reticulum tubular network organization"/>
    <property type="evidence" value="ECO:0007669"/>
    <property type="project" value="TreeGrafter"/>
</dbReference>
<feature type="transmembrane region" description="Helical" evidence="6">
    <location>
        <begin position="30"/>
        <end position="52"/>
    </location>
</feature>
<gene>
    <name evidence="7" type="ORF">LARSCL_LOCUS1265</name>
</gene>
<evidence type="ECO:0000313" key="8">
    <source>
        <dbReference type="Proteomes" id="UP001497382"/>
    </source>
</evidence>
<evidence type="ECO:0000313" key="7">
    <source>
        <dbReference type="EMBL" id="CAL1262906.1"/>
    </source>
</evidence>
<comment type="caution">
    <text evidence="7">The sequence shown here is derived from an EMBL/GenBank/DDBJ whole genome shotgun (WGS) entry which is preliminary data.</text>
</comment>
<comment type="similarity">
    <text evidence="2">Belongs to the PER33/POM33 family.</text>
</comment>
<dbReference type="GO" id="GO:0016020">
    <property type="term" value="C:membrane"/>
    <property type="evidence" value="ECO:0007669"/>
    <property type="project" value="UniProtKB-SubCell"/>
</dbReference>
<evidence type="ECO:0000256" key="1">
    <source>
        <dbReference type="ARBA" id="ARBA00004141"/>
    </source>
</evidence>
<dbReference type="AlphaFoldDB" id="A0AAV1YVA9"/>
<evidence type="ECO:0008006" key="9">
    <source>
        <dbReference type="Google" id="ProtNLM"/>
    </source>
</evidence>
<organism evidence="7 8">
    <name type="scientific">Larinioides sclopetarius</name>
    <dbReference type="NCBI Taxonomy" id="280406"/>
    <lineage>
        <taxon>Eukaryota</taxon>
        <taxon>Metazoa</taxon>
        <taxon>Ecdysozoa</taxon>
        <taxon>Arthropoda</taxon>
        <taxon>Chelicerata</taxon>
        <taxon>Arachnida</taxon>
        <taxon>Araneae</taxon>
        <taxon>Araneomorphae</taxon>
        <taxon>Entelegynae</taxon>
        <taxon>Araneoidea</taxon>
        <taxon>Araneidae</taxon>
        <taxon>Larinioides</taxon>
    </lineage>
</organism>
<dbReference type="GO" id="GO:0005783">
    <property type="term" value="C:endoplasmic reticulum"/>
    <property type="evidence" value="ECO:0007669"/>
    <property type="project" value="TreeGrafter"/>
</dbReference>
<dbReference type="InterPro" id="IPR051645">
    <property type="entry name" value="PER33/POM33_regulator"/>
</dbReference>
<keyword evidence="8" id="KW-1185">Reference proteome</keyword>
<dbReference type="Pfam" id="PF03661">
    <property type="entry name" value="TMEM33_Pom33"/>
    <property type="match status" value="1"/>
</dbReference>
<dbReference type="Proteomes" id="UP001497382">
    <property type="component" value="Unassembled WGS sequence"/>
</dbReference>
<dbReference type="GO" id="GO:0061024">
    <property type="term" value="P:membrane organization"/>
    <property type="evidence" value="ECO:0007669"/>
    <property type="project" value="TreeGrafter"/>
</dbReference>
<accession>A0AAV1YVA9</accession>
<name>A0AAV1YVA9_9ARAC</name>
<protein>
    <recommendedName>
        <fullName evidence="9">Transmembrane protein 33</fullName>
    </recommendedName>
</protein>
<evidence type="ECO:0000256" key="4">
    <source>
        <dbReference type="ARBA" id="ARBA00022989"/>
    </source>
</evidence>
<evidence type="ECO:0000256" key="6">
    <source>
        <dbReference type="SAM" id="Phobius"/>
    </source>
</evidence>
<evidence type="ECO:0000256" key="2">
    <source>
        <dbReference type="ARBA" id="ARBA00007322"/>
    </source>
</evidence>
<keyword evidence="5 6" id="KW-0472">Membrane</keyword>
<dbReference type="PANTHER" id="PTHR12703">
    <property type="entry name" value="TRANSMEMBRANE PROTEIN 33"/>
    <property type="match status" value="1"/>
</dbReference>
<comment type="subcellular location">
    <subcellularLocation>
        <location evidence="1">Membrane</location>
        <topology evidence="1">Multi-pass membrane protein</topology>
    </subcellularLocation>
</comment>
<dbReference type="PANTHER" id="PTHR12703:SF4">
    <property type="entry name" value="TRANSMEMBRANE PROTEIN 33"/>
    <property type="match status" value="1"/>
</dbReference>
<reference evidence="7 8" key="1">
    <citation type="submission" date="2024-04" db="EMBL/GenBank/DDBJ databases">
        <authorList>
            <person name="Rising A."/>
            <person name="Reimegard J."/>
            <person name="Sonavane S."/>
            <person name="Akerstrom W."/>
            <person name="Nylinder S."/>
            <person name="Hedman E."/>
            <person name="Kallberg Y."/>
        </authorList>
    </citation>
    <scope>NUCLEOTIDE SEQUENCE [LARGE SCALE GENOMIC DNA]</scope>
</reference>
<sequence length="251" mass="28654">MSEGDTNRNPPRQGFQAAISHMLENKVDSLLWLTRLGTMVFTIFSMIPLFGINPYTSYQRALMSSAATSALRLHQRMPRIQFTREFGALLLMEDSCHYLLYSILFIISSPITLSLLPVFLFAVLHSVHYSVVILNKLGQLNLARSLAEAAENHQRNILKLVAFTEVCLMPVTVIWLLSGKGSLLAPFAYYRFLTFRYASRRNPYTRNVFHEMRIVIEAFANTPGRNMTLKNMCNKIINYTLYLAPPIPAQQ</sequence>
<keyword evidence="3 6" id="KW-0812">Transmembrane</keyword>
<evidence type="ECO:0000256" key="3">
    <source>
        <dbReference type="ARBA" id="ARBA00022692"/>
    </source>
</evidence>
<keyword evidence="4 6" id="KW-1133">Transmembrane helix</keyword>
<evidence type="ECO:0000256" key="5">
    <source>
        <dbReference type="ARBA" id="ARBA00023136"/>
    </source>
</evidence>
<dbReference type="InterPro" id="IPR005344">
    <property type="entry name" value="TMEM33/Pom33"/>
</dbReference>
<dbReference type="EMBL" id="CAXIEN010000007">
    <property type="protein sequence ID" value="CAL1262906.1"/>
    <property type="molecule type" value="Genomic_DNA"/>
</dbReference>
<proteinExistence type="inferred from homology"/>